<reference evidence="2" key="1">
    <citation type="journal article" date="2020" name="Fungal Divers.">
        <title>Resolving the Mortierellaceae phylogeny through synthesis of multi-gene phylogenetics and phylogenomics.</title>
        <authorList>
            <person name="Vandepol N."/>
            <person name="Liber J."/>
            <person name="Desiro A."/>
            <person name="Na H."/>
            <person name="Kennedy M."/>
            <person name="Barry K."/>
            <person name="Grigoriev I.V."/>
            <person name="Miller A.N."/>
            <person name="O'Donnell K."/>
            <person name="Stajich J.E."/>
            <person name="Bonito G."/>
        </authorList>
    </citation>
    <scope>NUCLEOTIDE SEQUENCE</scope>
    <source>
        <strain evidence="2">CK1249</strain>
    </source>
</reference>
<feature type="compositionally biased region" description="Low complexity" evidence="1">
    <location>
        <begin position="8"/>
        <end position="36"/>
    </location>
</feature>
<feature type="region of interest" description="Disordered" evidence="1">
    <location>
        <begin position="131"/>
        <end position="150"/>
    </location>
</feature>
<evidence type="ECO:0000313" key="3">
    <source>
        <dbReference type="Proteomes" id="UP000738359"/>
    </source>
</evidence>
<dbReference type="AlphaFoldDB" id="A0A9P6LVA6"/>
<feature type="region of interest" description="Disordered" evidence="1">
    <location>
        <begin position="1"/>
        <end position="39"/>
    </location>
</feature>
<dbReference type="Proteomes" id="UP000738359">
    <property type="component" value="Unassembled WGS sequence"/>
</dbReference>
<feature type="non-terminal residue" evidence="2">
    <location>
        <position position="299"/>
    </location>
</feature>
<feature type="region of interest" description="Disordered" evidence="1">
    <location>
        <begin position="265"/>
        <end position="299"/>
    </location>
</feature>
<keyword evidence="3" id="KW-1185">Reference proteome</keyword>
<name>A0A9P6LVA6_MORAP</name>
<accession>A0A9P6LVA6</accession>
<dbReference type="OrthoDB" id="2441427at2759"/>
<organism evidence="2 3">
    <name type="scientific">Mortierella alpina</name>
    <name type="common">Oleaginous fungus</name>
    <name type="synonym">Mortierella renispora</name>
    <dbReference type="NCBI Taxonomy" id="64518"/>
    <lineage>
        <taxon>Eukaryota</taxon>
        <taxon>Fungi</taxon>
        <taxon>Fungi incertae sedis</taxon>
        <taxon>Mucoromycota</taxon>
        <taxon>Mortierellomycotina</taxon>
        <taxon>Mortierellomycetes</taxon>
        <taxon>Mortierellales</taxon>
        <taxon>Mortierellaceae</taxon>
        <taxon>Mortierella</taxon>
    </lineage>
</organism>
<gene>
    <name evidence="2" type="ORF">BGZ70_004652</name>
</gene>
<comment type="caution">
    <text evidence="2">The sequence shown here is derived from an EMBL/GenBank/DDBJ whole genome shotgun (WGS) entry which is preliminary data.</text>
</comment>
<dbReference type="EMBL" id="JAAAHY010002457">
    <property type="protein sequence ID" value="KAF9944428.1"/>
    <property type="molecule type" value="Genomic_DNA"/>
</dbReference>
<evidence type="ECO:0000313" key="2">
    <source>
        <dbReference type="EMBL" id="KAF9944428.1"/>
    </source>
</evidence>
<sequence length="299" mass="33129">MAADNKPATSSSDSASSDTHTHSASHSNNNSNSGGSRSIFSVTVDPNALEHELDQAAQALHSTVNSLLNTMQSSVFGGLETLSREMSALERNSKTFLEDHHPYHAVQSRFPWSLRTDGPKKRYRITIEELPPLEPGQAKEEEGDAGSKKNKVLTTSAGDKVVGDGEDFTITQGKVGTADEGKTVITASVAPGLLDWLLFTTHEDSFFRRLGQHPQPSETTEYDMVGGTKIQELKDEHPEEAGKKRVVPALVEKVKQVGTNWERDARQWWHSKAQRSEEARRGRETEEEFLDRKHHLFTG</sequence>
<feature type="compositionally biased region" description="Basic and acidic residues" evidence="1">
    <location>
        <begin position="274"/>
        <end position="284"/>
    </location>
</feature>
<proteinExistence type="predicted"/>
<evidence type="ECO:0000256" key="1">
    <source>
        <dbReference type="SAM" id="MobiDB-lite"/>
    </source>
</evidence>
<protein>
    <submittedName>
        <fullName evidence="2">Uncharacterized protein</fullName>
    </submittedName>
</protein>